<evidence type="ECO:0000256" key="4">
    <source>
        <dbReference type="ARBA" id="ARBA00022884"/>
    </source>
</evidence>
<feature type="domain" description="RRM" evidence="6">
    <location>
        <begin position="103"/>
        <end position="152"/>
    </location>
</feature>
<comment type="subcellular location">
    <subcellularLocation>
        <location evidence="1">Cytoplasm</location>
    </subcellularLocation>
</comment>
<dbReference type="OrthoDB" id="1875751at2759"/>
<feature type="domain" description="RRM" evidence="6">
    <location>
        <begin position="13"/>
        <end position="90"/>
    </location>
</feature>
<dbReference type="GO" id="GO:1990904">
    <property type="term" value="C:ribonucleoprotein complex"/>
    <property type="evidence" value="ECO:0007669"/>
    <property type="project" value="UniProtKB-KW"/>
</dbReference>
<dbReference type="SUPFAM" id="SSF54928">
    <property type="entry name" value="RNA-binding domain, RBD"/>
    <property type="match status" value="1"/>
</dbReference>
<dbReference type="PROSITE" id="PS50102">
    <property type="entry name" value="RRM"/>
    <property type="match status" value="2"/>
</dbReference>
<keyword evidence="3" id="KW-0677">Repeat</keyword>
<name>A0A2S2QW19_9HEMI</name>
<dbReference type="AlphaFoldDB" id="A0A2S2QW19"/>
<dbReference type="Gene3D" id="3.30.70.330">
    <property type="match status" value="2"/>
</dbReference>
<protein>
    <submittedName>
        <fullName evidence="7">Heterogeneous nuclear ribonucleoprotein 27C</fullName>
    </submittedName>
</protein>
<dbReference type="InterPro" id="IPR012677">
    <property type="entry name" value="Nucleotide-bd_a/b_plait_sf"/>
</dbReference>
<dbReference type="FunFam" id="3.30.70.330:FF:000427">
    <property type="entry name" value="Heterogeneous nuclear ribonucleoprotein 27C"/>
    <property type="match status" value="1"/>
</dbReference>
<dbReference type="Pfam" id="PF00076">
    <property type="entry name" value="RRM_1"/>
    <property type="match status" value="2"/>
</dbReference>
<evidence type="ECO:0000259" key="6">
    <source>
        <dbReference type="PROSITE" id="PS50102"/>
    </source>
</evidence>
<organism evidence="7">
    <name type="scientific">Sipha flava</name>
    <name type="common">yellow sugarcane aphid</name>
    <dbReference type="NCBI Taxonomy" id="143950"/>
    <lineage>
        <taxon>Eukaryota</taxon>
        <taxon>Metazoa</taxon>
        <taxon>Ecdysozoa</taxon>
        <taxon>Arthropoda</taxon>
        <taxon>Hexapoda</taxon>
        <taxon>Insecta</taxon>
        <taxon>Pterygota</taxon>
        <taxon>Neoptera</taxon>
        <taxon>Paraneoptera</taxon>
        <taxon>Hemiptera</taxon>
        <taxon>Sternorrhyncha</taxon>
        <taxon>Aphidomorpha</taxon>
        <taxon>Aphidoidea</taxon>
        <taxon>Aphididae</taxon>
        <taxon>Sipha</taxon>
    </lineage>
</organism>
<dbReference type="GO" id="GO:0005737">
    <property type="term" value="C:cytoplasm"/>
    <property type="evidence" value="ECO:0007669"/>
    <property type="project" value="UniProtKB-SubCell"/>
</dbReference>
<evidence type="ECO:0000256" key="1">
    <source>
        <dbReference type="ARBA" id="ARBA00004496"/>
    </source>
</evidence>
<dbReference type="InterPro" id="IPR000504">
    <property type="entry name" value="RRM_dom"/>
</dbReference>
<dbReference type="GO" id="GO:0006417">
    <property type="term" value="P:regulation of translation"/>
    <property type="evidence" value="ECO:0007669"/>
    <property type="project" value="TreeGrafter"/>
</dbReference>
<keyword evidence="2" id="KW-0963">Cytoplasm</keyword>
<accession>A0A2S2QW19</accession>
<proteinExistence type="predicted"/>
<keyword evidence="4 5" id="KW-0694">RNA-binding</keyword>
<dbReference type="CDD" id="cd12325">
    <property type="entry name" value="RRM1_hnRNPA_hnRNPD_like"/>
    <property type="match status" value="1"/>
</dbReference>
<evidence type="ECO:0000256" key="3">
    <source>
        <dbReference type="ARBA" id="ARBA00022737"/>
    </source>
</evidence>
<gene>
    <name evidence="7" type="primary">Hrb27C_1</name>
    <name evidence="7" type="ORF">g.91626</name>
</gene>
<dbReference type="InterPro" id="IPR035979">
    <property type="entry name" value="RBD_domain_sf"/>
</dbReference>
<dbReference type="PANTHER" id="PTHR48032:SF18">
    <property type="entry name" value="RRM DOMAIN-CONTAINING PROTEIN"/>
    <property type="match status" value="1"/>
</dbReference>
<dbReference type="SMART" id="SM00360">
    <property type="entry name" value="RRM"/>
    <property type="match status" value="2"/>
</dbReference>
<dbReference type="GO" id="GO:0003729">
    <property type="term" value="F:mRNA binding"/>
    <property type="evidence" value="ECO:0007669"/>
    <property type="project" value="TreeGrafter"/>
</dbReference>
<evidence type="ECO:0000256" key="5">
    <source>
        <dbReference type="PROSITE-ProRule" id="PRU00176"/>
    </source>
</evidence>
<dbReference type="EMBL" id="GGMS01012743">
    <property type="protein sequence ID" value="MBY81946.1"/>
    <property type="molecule type" value="Transcribed_RNA"/>
</dbReference>
<dbReference type="PANTHER" id="PTHR48032">
    <property type="entry name" value="RNA-BINDING PROTEIN MUSASHI HOMOLOG RBP6"/>
    <property type="match status" value="1"/>
</dbReference>
<keyword evidence="7" id="KW-0687">Ribonucleoprotein</keyword>
<evidence type="ECO:0000313" key="7">
    <source>
        <dbReference type="EMBL" id="MBY81946.1"/>
    </source>
</evidence>
<sequence length="152" mass="17285">MRGKSELEEDEQGKLFVGGLSWETQQESLQRYFNRYGEVIDCVVMKNSESGRSRGFGFVTFADPNNVNVVLQNGPHVLDGRTIDPKPCNPRTLQKPKRSSSYPKVFLGGLPSNVTETDLRTFFSRYGKVMEVVIMYDQEKKKSRGNILITLE</sequence>
<reference evidence="7" key="1">
    <citation type="submission" date="2018-04" db="EMBL/GenBank/DDBJ databases">
        <title>Transcriptome assembly of Sipha flava.</title>
        <authorList>
            <person name="Scully E.D."/>
            <person name="Geib S.M."/>
            <person name="Palmer N.A."/>
            <person name="Koch K."/>
            <person name="Bradshaw J."/>
            <person name="Heng-Moss T."/>
            <person name="Sarath G."/>
        </authorList>
    </citation>
    <scope>NUCLEOTIDE SEQUENCE</scope>
</reference>
<evidence type="ECO:0000256" key="2">
    <source>
        <dbReference type="ARBA" id="ARBA00022490"/>
    </source>
</evidence>